<name>A0A5U7LUU0_SALER</name>
<sequence length="339" mass="37416">MLITLVGFFCFPANADLYSVGDGMGRILINPEQLKFNTGKAGDTVTMSANSFDSTPFTGRWFTTSKATSVQTLFANFYTTYVSSLPSGTSDGWFKLTDSLEFSAINSYYGNVPVTPQRKLILGQQSTYPLGYNGMSAAQGPWGPWISGTILKFRLTKDAIDTPTYIPAMDLFDYLVLYDTQSSASEAEKLAFLNTIPSPIFFRFSVMPGFIKVPEPMCNVYPSQLDIDFGVFPVSQINEQVIQKTLQMTCNKNSSLKMMISGVGSVIDNGSYVLKANRDDVVVRVKTGQMADLQGYVHDINPVKDIPFSIPLSFEIKSIKSKVEPGNIVSNGWIVFSYE</sequence>
<dbReference type="GO" id="GO:0009289">
    <property type="term" value="C:pilus"/>
    <property type="evidence" value="ECO:0007669"/>
    <property type="project" value="InterPro"/>
</dbReference>
<dbReference type="EMBL" id="AAGSEK010000028">
    <property type="protein sequence ID" value="EBR4142580.1"/>
    <property type="molecule type" value="Genomic_DNA"/>
</dbReference>
<organism evidence="1">
    <name type="scientific">Salmonella enterica</name>
    <name type="common">Salmonella choleraesuis</name>
    <dbReference type="NCBI Taxonomy" id="28901"/>
    <lineage>
        <taxon>Bacteria</taxon>
        <taxon>Pseudomonadati</taxon>
        <taxon>Pseudomonadota</taxon>
        <taxon>Gammaproteobacteria</taxon>
        <taxon>Enterobacterales</taxon>
        <taxon>Enterobacteriaceae</taxon>
        <taxon>Salmonella</taxon>
    </lineage>
</organism>
<protein>
    <recommendedName>
        <fullName evidence="2">Fimbrial protein</fullName>
    </recommendedName>
</protein>
<dbReference type="Gene3D" id="2.60.40.1090">
    <property type="entry name" value="Fimbrial-type adhesion domain"/>
    <property type="match status" value="1"/>
</dbReference>
<comment type="caution">
    <text evidence="1">The sequence shown here is derived from an EMBL/GenBank/DDBJ whole genome shotgun (WGS) entry which is preliminary data.</text>
</comment>
<dbReference type="AlphaFoldDB" id="A0A5U7LUU0"/>
<accession>A0A5U7LUU0</accession>
<reference evidence="1" key="1">
    <citation type="submission" date="2018-07" db="EMBL/GenBank/DDBJ databases">
        <authorList>
            <consortium name="PulseNet: The National Subtyping Network for Foodborne Disease Surveillance"/>
            <person name="Tarr C.L."/>
            <person name="Trees E."/>
            <person name="Katz L.S."/>
            <person name="Carleton-Romer H.A."/>
            <person name="Stroika S."/>
            <person name="Kucerova Z."/>
            <person name="Roache K.F."/>
            <person name="Sabol A.L."/>
            <person name="Besser J."/>
            <person name="Gerner-Smidt P."/>
        </authorList>
    </citation>
    <scope>NUCLEOTIDE SEQUENCE</scope>
    <source>
        <strain evidence="1">PNUSAS006765</strain>
    </source>
</reference>
<evidence type="ECO:0008006" key="2">
    <source>
        <dbReference type="Google" id="ProtNLM"/>
    </source>
</evidence>
<dbReference type="InterPro" id="IPR036937">
    <property type="entry name" value="Adhesion_dom_fimbrial_sf"/>
</dbReference>
<dbReference type="GO" id="GO:0007155">
    <property type="term" value="P:cell adhesion"/>
    <property type="evidence" value="ECO:0007669"/>
    <property type="project" value="InterPro"/>
</dbReference>
<gene>
    <name evidence="1" type="ORF">BVJ40_14785</name>
</gene>
<evidence type="ECO:0000313" key="1">
    <source>
        <dbReference type="EMBL" id="EBR4142580.1"/>
    </source>
</evidence>
<proteinExistence type="predicted"/>